<evidence type="ECO:0000259" key="1">
    <source>
        <dbReference type="PROSITE" id="PS51022"/>
    </source>
</evidence>
<organism evidence="2">
    <name type="scientific">Lactobacillus delbrueckii subsp. lactis</name>
    <dbReference type="NCBI Taxonomy" id="29397"/>
    <lineage>
        <taxon>Bacteria</taxon>
        <taxon>Bacillati</taxon>
        <taxon>Bacillota</taxon>
        <taxon>Bacilli</taxon>
        <taxon>Lactobacillales</taxon>
        <taxon>Lactobacillaceae</taxon>
        <taxon>Lactobacillus</taxon>
    </lineage>
</organism>
<dbReference type="InterPro" id="IPR027417">
    <property type="entry name" value="P-loop_NTPase"/>
</dbReference>
<dbReference type="PANTHER" id="PTHR34985">
    <property type="entry name" value="SLR0554 PROTEIN"/>
    <property type="match status" value="1"/>
</dbReference>
<name>A0A3G6K356_LACDL</name>
<dbReference type="Pfam" id="PF05272">
    <property type="entry name" value="VapE-like_dom"/>
    <property type="match status" value="1"/>
</dbReference>
<sequence>MSEKMHIVEDKADELKKVLSKKKLNFILNAQNQVKSTSLANVALILRVDPHLAGVFKWNVFTEAIDATKDVKIDLSKWNMPNIHIKKGPINDHVVDDIALYCDIYPDYRVAFKSPLILQALGTVARDQAYNPVTDYLKSCYKKWDKKPRITDFLPDYLGADRTPANDLIIKLVLMGVVAKAANPDTKFDWVLDLVGGQGVGKTTLLMKLAPPGTYTDQFLSFTDKDDFAAMRNALIVNDDEMTVSNRTSFEEIKKFITMKEFTYRPPYARSNETFKKKFILFRTTNEIRHLKDKSGDRRFLSIMCHREQQKVHPVTNLDQDYIDQVWGEAVHLYKTTTEPFKLSPEQNELLDESRQQFMYTTALEDSLRDVLANDLAGKSFIANATLWRALQVAQGGTPLTEKQKEKVRYYMEHMGWNVGAVGKVKREGKWQSTRGFGR</sequence>
<reference evidence="2" key="1">
    <citation type="submission" date="2018-07" db="EMBL/GenBank/DDBJ databases">
        <authorList>
            <person name="Somerville V."/>
        </authorList>
    </citation>
    <scope>NUCLEOTIDE SEQUENCE</scope>
    <source>
        <strain evidence="2">NWC_2_2</strain>
    </source>
</reference>
<dbReference type="PROSITE" id="PS51022">
    <property type="entry name" value="L27"/>
    <property type="match status" value="1"/>
</dbReference>
<gene>
    <name evidence="2" type="ORF">DQL93_08065</name>
</gene>
<protein>
    <recommendedName>
        <fullName evidence="1">L27 domain-containing protein</fullName>
    </recommendedName>
</protein>
<proteinExistence type="predicted"/>
<dbReference type="PANTHER" id="PTHR34985:SF1">
    <property type="entry name" value="SLR0554 PROTEIN"/>
    <property type="match status" value="1"/>
</dbReference>
<feature type="domain" description="L27" evidence="1">
    <location>
        <begin position="1"/>
        <end position="42"/>
    </location>
</feature>
<dbReference type="InterPro" id="IPR004172">
    <property type="entry name" value="L27_dom"/>
</dbReference>
<dbReference type="EMBL" id="CP031023">
    <property type="protein sequence ID" value="AZA16443.1"/>
    <property type="molecule type" value="Genomic_DNA"/>
</dbReference>
<dbReference type="SUPFAM" id="SSF52540">
    <property type="entry name" value="P-loop containing nucleoside triphosphate hydrolases"/>
    <property type="match status" value="1"/>
</dbReference>
<accession>A0A3G6K356</accession>
<evidence type="ECO:0000313" key="2">
    <source>
        <dbReference type="EMBL" id="AZA16443.1"/>
    </source>
</evidence>
<dbReference type="AlphaFoldDB" id="A0A3G6K356"/>
<dbReference type="InterPro" id="IPR007936">
    <property type="entry name" value="VapE-like_dom"/>
</dbReference>